<evidence type="ECO:0000313" key="2">
    <source>
        <dbReference type="EMBL" id="MFD0796767.1"/>
    </source>
</evidence>
<dbReference type="InterPro" id="IPR014922">
    <property type="entry name" value="YdhG-like"/>
</dbReference>
<proteinExistence type="predicted"/>
<evidence type="ECO:0000313" key="3">
    <source>
        <dbReference type="Proteomes" id="UP001597012"/>
    </source>
</evidence>
<evidence type="ECO:0000259" key="1">
    <source>
        <dbReference type="Pfam" id="PF08818"/>
    </source>
</evidence>
<dbReference type="Gene3D" id="3.90.1150.200">
    <property type="match status" value="1"/>
</dbReference>
<organism evidence="2 3">
    <name type="scientific">Maribacter chungangensis</name>
    <dbReference type="NCBI Taxonomy" id="1069117"/>
    <lineage>
        <taxon>Bacteria</taxon>
        <taxon>Pseudomonadati</taxon>
        <taxon>Bacteroidota</taxon>
        <taxon>Flavobacteriia</taxon>
        <taxon>Flavobacteriales</taxon>
        <taxon>Flavobacteriaceae</taxon>
        <taxon>Maribacter</taxon>
    </lineage>
</organism>
<keyword evidence="3" id="KW-1185">Reference proteome</keyword>
<dbReference type="Pfam" id="PF08818">
    <property type="entry name" value="DUF1801"/>
    <property type="match status" value="1"/>
</dbReference>
<dbReference type="EMBL" id="JBHTHY010000003">
    <property type="protein sequence ID" value="MFD0796767.1"/>
    <property type="molecule type" value="Genomic_DNA"/>
</dbReference>
<sequence length="121" mass="14332">MNPAENYILNQPEPFRNMLMHLQAVIERTVPNAQLKFKWKIPCYYLKDSPFCYLNVPAKKGYVDVGFWRSAHITKHADKMTTKGRKMIKSLRYTCLEEIDETVLKEILLDAYAVRDKKFWS</sequence>
<name>A0ABW3B0W6_9FLAO</name>
<feature type="domain" description="YdhG-like" evidence="1">
    <location>
        <begin position="16"/>
        <end position="111"/>
    </location>
</feature>
<dbReference type="SUPFAM" id="SSF159888">
    <property type="entry name" value="YdhG-like"/>
    <property type="match status" value="1"/>
</dbReference>
<accession>A0ABW3B0W6</accession>
<gene>
    <name evidence="2" type="ORF">ACFQZJ_04795</name>
</gene>
<dbReference type="Proteomes" id="UP001597012">
    <property type="component" value="Unassembled WGS sequence"/>
</dbReference>
<reference evidence="3" key="1">
    <citation type="journal article" date="2019" name="Int. J. Syst. Evol. Microbiol.">
        <title>The Global Catalogue of Microorganisms (GCM) 10K type strain sequencing project: providing services to taxonomists for standard genome sequencing and annotation.</title>
        <authorList>
            <consortium name="The Broad Institute Genomics Platform"/>
            <consortium name="The Broad Institute Genome Sequencing Center for Infectious Disease"/>
            <person name="Wu L."/>
            <person name="Ma J."/>
        </authorList>
    </citation>
    <scope>NUCLEOTIDE SEQUENCE [LARGE SCALE GENOMIC DNA]</scope>
    <source>
        <strain evidence="3">CCUG 61948</strain>
    </source>
</reference>
<dbReference type="RefSeq" id="WP_379932683.1">
    <property type="nucleotide sequence ID" value="NZ_JBHTHY010000003.1"/>
</dbReference>
<protein>
    <submittedName>
        <fullName evidence="2">DUF1801 domain-containing protein</fullName>
    </submittedName>
</protein>
<comment type="caution">
    <text evidence="2">The sequence shown here is derived from an EMBL/GenBank/DDBJ whole genome shotgun (WGS) entry which is preliminary data.</text>
</comment>